<feature type="domain" description="Histidine kinase/HSP90-like ATPase" evidence="10">
    <location>
        <begin position="285"/>
        <end position="376"/>
    </location>
</feature>
<feature type="transmembrane region" description="Helical" evidence="9">
    <location>
        <begin position="66"/>
        <end position="99"/>
    </location>
</feature>
<keyword evidence="6 11" id="KW-0418">Kinase</keyword>
<evidence type="ECO:0000256" key="4">
    <source>
        <dbReference type="ARBA" id="ARBA00022679"/>
    </source>
</evidence>
<keyword evidence="9" id="KW-0472">Membrane</keyword>
<keyword evidence="7" id="KW-0067">ATP-binding</keyword>
<keyword evidence="5" id="KW-0547">Nucleotide-binding</keyword>
<keyword evidence="3" id="KW-0597">Phosphoprotein</keyword>
<comment type="catalytic activity">
    <reaction evidence="1">
        <text>ATP + protein L-histidine = ADP + protein N-phospho-L-histidine.</text>
        <dbReference type="EC" id="2.7.13.3"/>
    </reaction>
</comment>
<dbReference type="GO" id="GO:0000155">
    <property type="term" value="F:phosphorelay sensor kinase activity"/>
    <property type="evidence" value="ECO:0007669"/>
    <property type="project" value="InterPro"/>
</dbReference>
<dbReference type="EC" id="2.7.13.3" evidence="2"/>
<dbReference type="InterPro" id="IPR036890">
    <property type="entry name" value="HATPase_C_sf"/>
</dbReference>
<organism evidence="11 12">
    <name type="scientific">Aeromicrobium terrae</name>
    <dbReference type="NCBI Taxonomy" id="2498846"/>
    <lineage>
        <taxon>Bacteria</taxon>
        <taxon>Bacillati</taxon>
        <taxon>Actinomycetota</taxon>
        <taxon>Actinomycetes</taxon>
        <taxon>Propionibacteriales</taxon>
        <taxon>Nocardioidaceae</taxon>
        <taxon>Aeromicrobium</taxon>
    </lineage>
</organism>
<dbReference type="Gene3D" id="1.20.5.1930">
    <property type="match status" value="1"/>
</dbReference>
<evidence type="ECO:0000256" key="6">
    <source>
        <dbReference type="ARBA" id="ARBA00022777"/>
    </source>
</evidence>
<dbReference type="SMART" id="SM00387">
    <property type="entry name" value="HATPase_c"/>
    <property type="match status" value="1"/>
</dbReference>
<dbReference type="EMBL" id="VDUX01000002">
    <property type="protein sequence ID" value="TXL61854.1"/>
    <property type="molecule type" value="Genomic_DNA"/>
</dbReference>
<dbReference type="CDD" id="cd16917">
    <property type="entry name" value="HATPase_UhpB-NarQ-NarX-like"/>
    <property type="match status" value="1"/>
</dbReference>
<reference evidence="11 12" key="1">
    <citation type="submission" date="2019-06" db="EMBL/GenBank/DDBJ databases">
        <title>Aeromicrobium sp. nov., isolated from a maize field.</title>
        <authorList>
            <person name="Lin S.-Y."/>
            <person name="Tsai C.-F."/>
            <person name="Young C.-C."/>
        </authorList>
    </citation>
    <scope>NUCLEOTIDE SEQUENCE [LARGE SCALE GENOMIC DNA]</scope>
    <source>
        <strain evidence="11 12">CC-CFT486</strain>
    </source>
</reference>
<keyword evidence="12" id="KW-1185">Reference proteome</keyword>
<feature type="transmembrane region" description="Helical" evidence="9">
    <location>
        <begin position="43"/>
        <end position="60"/>
    </location>
</feature>
<dbReference type="GO" id="GO:0005524">
    <property type="term" value="F:ATP binding"/>
    <property type="evidence" value="ECO:0007669"/>
    <property type="project" value="UniProtKB-KW"/>
</dbReference>
<accession>A0A5C8NJ12</accession>
<dbReference type="GO" id="GO:0016020">
    <property type="term" value="C:membrane"/>
    <property type="evidence" value="ECO:0007669"/>
    <property type="project" value="InterPro"/>
</dbReference>
<comment type="caution">
    <text evidence="11">The sequence shown here is derived from an EMBL/GenBank/DDBJ whole genome shotgun (WGS) entry which is preliminary data.</text>
</comment>
<dbReference type="PANTHER" id="PTHR24421:SF10">
    <property type="entry name" value="NITRATE_NITRITE SENSOR PROTEIN NARQ"/>
    <property type="match status" value="1"/>
</dbReference>
<feature type="transmembrane region" description="Helical" evidence="9">
    <location>
        <begin position="12"/>
        <end position="31"/>
    </location>
</feature>
<dbReference type="OrthoDB" id="227596at2"/>
<dbReference type="AlphaFoldDB" id="A0A5C8NJ12"/>
<feature type="transmembrane region" description="Helical" evidence="9">
    <location>
        <begin position="132"/>
        <end position="154"/>
    </location>
</feature>
<evidence type="ECO:0000313" key="11">
    <source>
        <dbReference type="EMBL" id="TXL61854.1"/>
    </source>
</evidence>
<keyword evidence="9" id="KW-0812">Transmembrane</keyword>
<evidence type="ECO:0000256" key="8">
    <source>
        <dbReference type="ARBA" id="ARBA00023012"/>
    </source>
</evidence>
<dbReference type="GO" id="GO:0046983">
    <property type="term" value="F:protein dimerization activity"/>
    <property type="evidence" value="ECO:0007669"/>
    <property type="project" value="InterPro"/>
</dbReference>
<dbReference type="PANTHER" id="PTHR24421">
    <property type="entry name" value="NITRATE/NITRITE SENSOR PROTEIN NARX-RELATED"/>
    <property type="match status" value="1"/>
</dbReference>
<dbReference type="SUPFAM" id="SSF55874">
    <property type="entry name" value="ATPase domain of HSP90 chaperone/DNA topoisomerase II/histidine kinase"/>
    <property type="match status" value="1"/>
</dbReference>
<dbReference type="Gene3D" id="3.30.565.10">
    <property type="entry name" value="Histidine kinase-like ATPase, C-terminal domain"/>
    <property type="match status" value="1"/>
</dbReference>
<keyword evidence="9" id="KW-1133">Transmembrane helix</keyword>
<dbReference type="Pfam" id="PF07730">
    <property type="entry name" value="HisKA_3"/>
    <property type="match status" value="1"/>
</dbReference>
<dbReference type="Proteomes" id="UP000321571">
    <property type="component" value="Unassembled WGS sequence"/>
</dbReference>
<keyword evidence="8" id="KW-0902">Two-component regulatory system</keyword>
<evidence type="ECO:0000256" key="1">
    <source>
        <dbReference type="ARBA" id="ARBA00000085"/>
    </source>
</evidence>
<dbReference type="Pfam" id="PF02518">
    <property type="entry name" value="HATPase_c"/>
    <property type="match status" value="1"/>
</dbReference>
<dbReference type="InterPro" id="IPR050482">
    <property type="entry name" value="Sensor_HK_TwoCompSys"/>
</dbReference>
<evidence type="ECO:0000256" key="2">
    <source>
        <dbReference type="ARBA" id="ARBA00012438"/>
    </source>
</evidence>
<dbReference type="InterPro" id="IPR003594">
    <property type="entry name" value="HATPase_dom"/>
</dbReference>
<keyword evidence="4" id="KW-0808">Transferase</keyword>
<dbReference type="InterPro" id="IPR011712">
    <property type="entry name" value="Sig_transdc_His_kin_sub3_dim/P"/>
</dbReference>
<name>A0A5C8NJ12_9ACTN</name>
<evidence type="ECO:0000256" key="5">
    <source>
        <dbReference type="ARBA" id="ARBA00022741"/>
    </source>
</evidence>
<dbReference type="SUPFAM" id="SSF103473">
    <property type="entry name" value="MFS general substrate transporter"/>
    <property type="match status" value="1"/>
</dbReference>
<feature type="transmembrane region" description="Helical" evidence="9">
    <location>
        <begin position="106"/>
        <end position="126"/>
    </location>
</feature>
<evidence type="ECO:0000256" key="9">
    <source>
        <dbReference type="SAM" id="Phobius"/>
    </source>
</evidence>
<evidence type="ECO:0000259" key="10">
    <source>
        <dbReference type="SMART" id="SM00387"/>
    </source>
</evidence>
<sequence>MTSRHEPFRSGPWIVGPLVLAFIQVVGTFGAARNQPEARDPDILAVAIALAGPASLYLLRRRSREVLLIVTAITFLYVSLGYPYGPVFASFVIAVVLNVVRGYRWLAWTAIGGALVLSVVARLVILDDGWSWSWFAGILAWSLLVLAAGELVRLNRARIGEMRRARLEERRREAGEERLRIARELHDTVAHHMSLIHVQSGVALHLVDKNPDQVETALATIKDASKEALTELRALIGVLRAEGEEAPRAPIARLDGLSDVAERATQAGIATDLDVTGDVDAVPTAVAAAGFRIVQEAVTNVVRHSGARNATIRVVVGDERLDVEVTDDGRGLDDASPGGTGLRGMQERASALGGSVALAAAPGGGARLSATLPFGGQS</sequence>
<evidence type="ECO:0000256" key="3">
    <source>
        <dbReference type="ARBA" id="ARBA00022553"/>
    </source>
</evidence>
<protein>
    <recommendedName>
        <fullName evidence="2">histidine kinase</fullName>
        <ecNumber evidence="2">2.7.13.3</ecNumber>
    </recommendedName>
</protein>
<proteinExistence type="predicted"/>
<evidence type="ECO:0000313" key="12">
    <source>
        <dbReference type="Proteomes" id="UP000321571"/>
    </source>
</evidence>
<dbReference type="InterPro" id="IPR036259">
    <property type="entry name" value="MFS_trans_sf"/>
</dbReference>
<gene>
    <name evidence="11" type="ORF">FHP06_03775</name>
</gene>
<dbReference type="RefSeq" id="WP_147683986.1">
    <property type="nucleotide sequence ID" value="NZ_VDUX01000002.1"/>
</dbReference>
<evidence type="ECO:0000256" key="7">
    <source>
        <dbReference type="ARBA" id="ARBA00022840"/>
    </source>
</evidence>